<gene>
    <name evidence="1" type="ORF">SAMN05443547_1240</name>
</gene>
<evidence type="ECO:0000313" key="2">
    <source>
        <dbReference type="Proteomes" id="UP000184611"/>
    </source>
</evidence>
<dbReference type="STRING" id="416016.SAMN05443547_1240"/>
<name>A0A1M7ZVH9_9FLAO</name>
<keyword evidence="2" id="KW-1185">Reference proteome</keyword>
<dbReference type="Proteomes" id="UP000184611">
    <property type="component" value="Unassembled WGS sequence"/>
</dbReference>
<dbReference type="AlphaFoldDB" id="A0A1M7ZVH9"/>
<organism evidence="1 2">
    <name type="scientific">Flavobacterium cucumis</name>
    <dbReference type="NCBI Taxonomy" id="416016"/>
    <lineage>
        <taxon>Bacteria</taxon>
        <taxon>Pseudomonadati</taxon>
        <taxon>Bacteroidota</taxon>
        <taxon>Flavobacteriia</taxon>
        <taxon>Flavobacteriales</taxon>
        <taxon>Flavobacteriaceae</taxon>
        <taxon>Flavobacterium</taxon>
    </lineage>
</organism>
<dbReference type="EMBL" id="FRYK01000002">
    <property type="protein sequence ID" value="SHO72895.1"/>
    <property type="molecule type" value="Genomic_DNA"/>
</dbReference>
<proteinExistence type="predicted"/>
<accession>A0A1M7ZVH9</accession>
<reference evidence="2" key="1">
    <citation type="submission" date="2016-12" db="EMBL/GenBank/DDBJ databases">
        <authorList>
            <person name="Varghese N."/>
            <person name="Submissions S."/>
        </authorList>
    </citation>
    <scope>NUCLEOTIDE SEQUENCE [LARGE SCALE GENOMIC DNA]</scope>
    <source>
        <strain evidence="2">DSM 18830</strain>
    </source>
</reference>
<evidence type="ECO:0000313" key="1">
    <source>
        <dbReference type="EMBL" id="SHO72895.1"/>
    </source>
</evidence>
<dbReference type="OrthoDB" id="9975873at2"/>
<protein>
    <submittedName>
        <fullName evidence="1">Uncharacterized protein</fullName>
    </submittedName>
</protein>
<dbReference type="RefSeq" id="WP_073582543.1">
    <property type="nucleotide sequence ID" value="NZ_CBCSEA010000015.1"/>
</dbReference>
<sequence>MLQYQPNESPMGSQFFIKTNTENIHLLRILKREIEQTDFDDEFLQANVYQLDIVNVVAGVKDNFCCNLPKTIKHIFDDFLFRTNNAIIYVSVENEKMKKKLLNRFIEEDNNDEFTFIFYELEDFSLYFFLNREKTNVIEALNAINEYMNKEYGIEAKF</sequence>